<evidence type="ECO:0000256" key="1">
    <source>
        <dbReference type="SAM" id="MobiDB-lite"/>
    </source>
</evidence>
<keyword evidence="3" id="KW-1185">Reference proteome</keyword>
<organism evidence="2 3">
    <name type="scientific">Ceratitis capitata</name>
    <name type="common">Mediterranean fruit fly</name>
    <name type="synonym">Tephritis capitata</name>
    <dbReference type="NCBI Taxonomy" id="7213"/>
    <lineage>
        <taxon>Eukaryota</taxon>
        <taxon>Metazoa</taxon>
        <taxon>Ecdysozoa</taxon>
        <taxon>Arthropoda</taxon>
        <taxon>Hexapoda</taxon>
        <taxon>Insecta</taxon>
        <taxon>Pterygota</taxon>
        <taxon>Neoptera</taxon>
        <taxon>Endopterygota</taxon>
        <taxon>Diptera</taxon>
        <taxon>Brachycera</taxon>
        <taxon>Muscomorpha</taxon>
        <taxon>Tephritoidea</taxon>
        <taxon>Tephritidae</taxon>
        <taxon>Ceratitis</taxon>
        <taxon>Ceratitis</taxon>
    </lineage>
</organism>
<reference evidence="2" key="1">
    <citation type="submission" date="2020-11" db="EMBL/GenBank/DDBJ databases">
        <authorList>
            <person name="Whitehead M."/>
        </authorList>
    </citation>
    <scope>NUCLEOTIDE SEQUENCE</scope>
    <source>
        <strain evidence="2">EGII</strain>
    </source>
</reference>
<evidence type="ECO:0000313" key="3">
    <source>
        <dbReference type="Proteomes" id="UP000606786"/>
    </source>
</evidence>
<sequence length="392" mass="43809">MENFCSKCGVPEYGMTDREQAMLEEQKDPSNCCFRATTFTNMIRSYLSATELTEAEGDNDRNIEVEAKYSSTPRNIISSPSSELVEEEIEFNYRCRILSTGEWIDAEGVLHSRPPSPPDYDLIGQGSVVEALNILQRISEQSLEDNDHIVEVIAKYDSLQGIGRVSPSPEPVDGEIESIVDGEFCRPANGPPSPPDSDHTGQGSEMEALNILLPCREVCCRPPYSPYSYISDKSFDFEDNNRDVEVETKSLQGIGRVSLSPELVEGEIGFNCRCRILSTGEWVDAEGVIHSRPPSPPEYDLPGQGSEMEAFNILLPCREDCYRPSYSPYSDNSEQSFDSPSHEMFSTPIKTSTPIILKEYVSTPTSTIRGLRRRRLNFSVDEDEYESGSNDP</sequence>
<dbReference type="EMBL" id="CAJHJT010000056">
    <property type="protein sequence ID" value="CAD7011657.1"/>
    <property type="molecule type" value="Genomic_DNA"/>
</dbReference>
<dbReference type="AlphaFoldDB" id="A0A811V8R6"/>
<dbReference type="Proteomes" id="UP000606786">
    <property type="component" value="Unassembled WGS sequence"/>
</dbReference>
<feature type="region of interest" description="Disordered" evidence="1">
    <location>
        <begin position="184"/>
        <end position="203"/>
    </location>
</feature>
<comment type="caution">
    <text evidence="2">The sequence shown here is derived from an EMBL/GenBank/DDBJ whole genome shotgun (WGS) entry which is preliminary data.</text>
</comment>
<name>A0A811V8R6_CERCA</name>
<protein>
    <submittedName>
        <fullName evidence="2">(Mediterranean fruit fly) hypothetical protein</fullName>
    </submittedName>
</protein>
<gene>
    <name evidence="2" type="ORF">CCAP1982_LOCUS19743</name>
</gene>
<proteinExistence type="predicted"/>
<accession>A0A811V8R6</accession>
<evidence type="ECO:0000313" key="2">
    <source>
        <dbReference type="EMBL" id="CAD7011657.1"/>
    </source>
</evidence>